<name>A0A438BQS7_VITVI</name>
<dbReference type="AlphaFoldDB" id="A0A438BQS7"/>
<evidence type="ECO:0000259" key="1">
    <source>
        <dbReference type="PROSITE" id="PS50090"/>
    </source>
</evidence>
<dbReference type="InterPro" id="IPR009057">
    <property type="entry name" value="Homeodomain-like_sf"/>
</dbReference>
<evidence type="ECO:0000313" key="3">
    <source>
        <dbReference type="Proteomes" id="UP000288805"/>
    </source>
</evidence>
<evidence type="ECO:0000313" key="2">
    <source>
        <dbReference type="EMBL" id="RVW13230.1"/>
    </source>
</evidence>
<dbReference type="SUPFAM" id="SSF46689">
    <property type="entry name" value="Homeodomain-like"/>
    <property type="match status" value="1"/>
</dbReference>
<comment type="caution">
    <text evidence="2">The sequence shown here is derived from an EMBL/GenBank/DDBJ whole genome shotgun (WGS) entry which is preliminary data.</text>
</comment>
<dbReference type="InterPro" id="IPR001005">
    <property type="entry name" value="SANT/Myb"/>
</dbReference>
<dbReference type="PROSITE" id="PS50090">
    <property type="entry name" value="MYB_LIKE"/>
    <property type="match status" value="1"/>
</dbReference>
<feature type="domain" description="Myb-like" evidence="1">
    <location>
        <begin position="7"/>
        <end position="67"/>
    </location>
</feature>
<dbReference type="Pfam" id="PF00249">
    <property type="entry name" value="Myb_DNA-binding"/>
    <property type="match status" value="1"/>
</dbReference>
<reference evidence="2 3" key="1">
    <citation type="journal article" date="2018" name="PLoS Genet.">
        <title>Population sequencing reveals clonal diversity and ancestral inbreeding in the grapevine cultivar Chardonnay.</title>
        <authorList>
            <person name="Roach M.J."/>
            <person name="Johnson D.L."/>
            <person name="Bohlmann J."/>
            <person name="van Vuuren H.J."/>
            <person name="Jones S.J."/>
            <person name="Pretorius I.S."/>
            <person name="Schmidt S.A."/>
            <person name="Borneman A.R."/>
        </authorList>
    </citation>
    <scope>NUCLEOTIDE SEQUENCE [LARGE SCALE GENOMIC DNA]</scope>
    <source>
        <strain evidence="3">cv. Chardonnay</strain>
        <tissue evidence="2">Leaf</tissue>
    </source>
</reference>
<protein>
    <recommendedName>
        <fullName evidence="1">Myb-like domain-containing protein</fullName>
    </recommendedName>
</protein>
<sequence>MERSQQASGSETRPWTEEEDLKLIECINKWKTECQTKNRPLSWPEIVEQTALARNESSCRKRWKYLEKRH</sequence>
<organism evidence="2 3">
    <name type="scientific">Vitis vinifera</name>
    <name type="common">Grape</name>
    <dbReference type="NCBI Taxonomy" id="29760"/>
    <lineage>
        <taxon>Eukaryota</taxon>
        <taxon>Viridiplantae</taxon>
        <taxon>Streptophyta</taxon>
        <taxon>Embryophyta</taxon>
        <taxon>Tracheophyta</taxon>
        <taxon>Spermatophyta</taxon>
        <taxon>Magnoliopsida</taxon>
        <taxon>eudicotyledons</taxon>
        <taxon>Gunneridae</taxon>
        <taxon>Pentapetalae</taxon>
        <taxon>rosids</taxon>
        <taxon>Vitales</taxon>
        <taxon>Vitaceae</taxon>
        <taxon>Viteae</taxon>
        <taxon>Vitis</taxon>
    </lineage>
</organism>
<accession>A0A438BQS7</accession>
<dbReference type="EMBL" id="QGNW01002660">
    <property type="protein sequence ID" value="RVW13230.1"/>
    <property type="molecule type" value="Genomic_DNA"/>
</dbReference>
<dbReference type="CDD" id="cd00167">
    <property type="entry name" value="SANT"/>
    <property type="match status" value="1"/>
</dbReference>
<dbReference type="SMART" id="SM00717">
    <property type="entry name" value="SANT"/>
    <property type="match status" value="1"/>
</dbReference>
<proteinExistence type="predicted"/>
<gene>
    <name evidence="2" type="ORF">CK203_105533</name>
</gene>
<dbReference type="Proteomes" id="UP000288805">
    <property type="component" value="Unassembled WGS sequence"/>
</dbReference>
<dbReference type="Gene3D" id="1.10.10.60">
    <property type="entry name" value="Homeodomain-like"/>
    <property type="match status" value="1"/>
</dbReference>